<dbReference type="PANTHER" id="PTHR34978:SF3">
    <property type="entry name" value="SLR0241 PROTEIN"/>
    <property type="match status" value="1"/>
</dbReference>
<evidence type="ECO:0000256" key="1">
    <source>
        <dbReference type="SAM" id="Phobius"/>
    </source>
</evidence>
<dbReference type="PATRIC" id="fig|84531.8.peg.4146"/>
<organism evidence="3 4">
    <name type="scientific">Lysobacter antibioticus</name>
    <dbReference type="NCBI Taxonomy" id="84531"/>
    <lineage>
        <taxon>Bacteria</taxon>
        <taxon>Pseudomonadati</taxon>
        <taxon>Pseudomonadota</taxon>
        <taxon>Gammaproteobacteria</taxon>
        <taxon>Lysobacterales</taxon>
        <taxon>Lysobacteraceae</taxon>
        <taxon>Lysobacter</taxon>
    </lineage>
</organism>
<dbReference type="InterPro" id="IPR052173">
    <property type="entry name" value="Beta-lactam_resp_regulator"/>
</dbReference>
<evidence type="ECO:0000259" key="2">
    <source>
        <dbReference type="Pfam" id="PF05569"/>
    </source>
</evidence>
<dbReference type="EMBL" id="CP011129">
    <property type="protein sequence ID" value="ALN82254.1"/>
    <property type="molecule type" value="Genomic_DNA"/>
</dbReference>
<feature type="transmembrane region" description="Helical" evidence="1">
    <location>
        <begin position="274"/>
        <end position="295"/>
    </location>
</feature>
<feature type="transmembrane region" description="Helical" evidence="1">
    <location>
        <begin position="92"/>
        <end position="111"/>
    </location>
</feature>
<proteinExistence type="predicted"/>
<dbReference type="AlphaFoldDB" id="A0A0S2FFF0"/>
<gene>
    <name evidence="3" type="ORF">LA76x_4138</name>
</gene>
<sequence>MIMGMEWTRWLTETTVATSLAVLLVLAARLSLRRAFGAAIGYAAWALVPLLMIAVLLPTAGQRLPVVVAGLSAAPIPPPSMQAAASSHFDPMPWLLAVWLAGAVVMAVATLRQQRRFQRALGRIERREDGLYQAEAILGLPAAFGLLRPRIVVQRDFDTRYSAEQQALIRTHERSHIRRGDLHANALVALLRCVYWFNPLLHYAARRFRHDQELACDLRVLARHPRSRRSYGEAMLKTLLAANPSPLACHWAQAHPLKERILMLKQPLPAAKRVATGAAVLAVLAMASGFGVWAGQPADAPKTESVYLHSVPGEPMISLAATDERPREVAHRIASQAGLVLANPEALADSGKGVSLQFDRIPARSALELVAGSSGMKPVFQGASVTFVPVDVKR</sequence>
<dbReference type="PANTHER" id="PTHR34978">
    <property type="entry name" value="POSSIBLE SENSOR-TRANSDUCER PROTEIN BLAR"/>
    <property type="match status" value="1"/>
</dbReference>
<reference evidence="3 4" key="1">
    <citation type="journal article" date="2015" name="BMC Genomics">
        <title>Comparative genomics and metabolic profiling of the genus Lysobacter.</title>
        <authorList>
            <person name="de Bruijn I."/>
            <person name="Cheng X."/>
            <person name="de Jager V."/>
            <person name="Exposito R.G."/>
            <person name="Watrous J."/>
            <person name="Patel N."/>
            <person name="Postma J."/>
            <person name="Dorrestein P.C."/>
            <person name="Kobayashi D."/>
            <person name="Raaijmakers J.M."/>
        </authorList>
    </citation>
    <scope>NUCLEOTIDE SEQUENCE [LARGE SCALE GENOMIC DNA]</scope>
    <source>
        <strain evidence="3 4">76</strain>
    </source>
</reference>
<dbReference type="Pfam" id="PF05569">
    <property type="entry name" value="Peptidase_M56"/>
    <property type="match status" value="1"/>
</dbReference>
<feature type="domain" description="Peptidase M56" evidence="2">
    <location>
        <begin position="11"/>
        <end position="264"/>
    </location>
</feature>
<keyword evidence="1" id="KW-0472">Membrane</keyword>
<keyword evidence="1" id="KW-0812">Transmembrane</keyword>
<keyword evidence="1" id="KW-1133">Transmembrane helix</keyword>
<keyword evidence="4" id="KW-1185">Reference proteome</keyword>
<evidence type="ECO:0000313" key="3">
    <source>
        <dbReference type="EMBL" id="ALN82254.1"/>
    </source>
</evidence>
<name>A0A0S2FFF0_LYSAN</name>
<evidence type="ECO:0000313" key="4">
    <source>
        <dbReference type="Proteomes" id="UP000060787"/>
    </source>
</evidence>
<protein>
    <submittedName>
        <fullName evidence="3">BlaR1 peptidase M56 family protein</fullName>
    </submittedName>
</protein>
<dbReference type="STRING" id="84531.LA76x_4138"/>
<dbReference type="RefSeq" id="WP_057919037.1">
    <property type="nucleotide sequence ID" value="NZ_CP011129.1"/>
</dbReference>
<feature type="transmembrane region" description="Helical" evidence="1">
    <location>
        <begin position="37"/>
        <end position="57"/>
    </location>
</feature>
<dbReference type="InterPro" id="IPR008756">
    <property type="entry name" value="Peptidase_M56"/>
</dbReference>
<dbReference type="CDD" id="cd07341">
    <property type="entry name" value="M56_BlaR1_MecR1_like"/>
    <property type="match status" value="1"/>
</dbReference>
<dbReference type="KEGG" id="lab:LA76x_4138"/>
<dbReference type="Proteomes" id="UP000060787">
    <property type="component" value="Chromosome"/>
</dbReference>
<accession>A0A0S2FFF0</accession>